<dbReference type="PANTHER" id="PTHR39338">
    <property type="entry name" value="BLL5662 PROTEIN-RELATED"/>
    <property type="match status" value="1"/>
</dbReference>
<protein>
    <recommendedName>
        <fullName evidence="4">VWA domain-containing protein</fullName>
    </recommendedName>
</protein>
<accession>A0A853DDJ1</accession>
<dbReference type="Proteomes" id="UP000571817">
    <property type="component" value="Unassembled WGS sequence"/>
</dbReference>
<evidence type="ECO:0000313" key="3">
    <source>
        <dbReference type="Proteomes" id="UP000571817"/>
    </source>
</evidence>
<sequence>MPSTAESALGDRLVELTTSLRDHGIRVGTSEVADAARIATALGLDDRIRLRGGVAAAMLRRAGDREVFDRLFDLYFPAAPGRRTVARAESVDELRDQLVQALADNDAQGLEDLAAAAVDLLGEVANGDEQQGYSSAQTISRLQPQRAIAAARQQSRGARGEHSGSGQGGEQLSDRFDREEMRARVAAFRRRIEAEALRRNTQVRSRERVARFGVGSGIEQRDFLSAGTKDLDELRRHIDPLARKLAARMSARRAAGRGEIDVRRTLRRSLSTGGVPIDPAYRERRRHRPDLIVLADLSGSVGAFSTFTMLLMQALHAQFRKVRAYGFVSSTAEITDVLKDAEPGAPLGIWARRTREFTAHGTSSSYGTAFRGFVRSEWESIGPRSTVLILGDARTNYGDPGVAHVAAIAARARHVAWLNPEPARMWDTGDSVAAAYGAIVDMHECRNLDQLRAFVARVLPV</sequence>
<dbReference type="AlphaFoldDB" id="A0A853DDJ1"/>
<dbReference type="Pfam" id="PF05762">
    <property type="entry name" value="VWA_CoxE"/>
    <property type="match status" value="1"/>
</dbReference>
<dbReference type="InterPro" id="IPR011195">
    <property type="entry name" value="UCP010256"/>
</dbReference>
<name>A0A853DDJ1_9MICO</name>
<evidence type="ECO:0008006" key="4">
    <source>
        <dbReference type="Google" id="ProtNLM"/>
    </source>
</evidence>
<evidence type="ECO:0000256" key="1">
    <source>
        <dbReference type="SAM" id="MobiDB-lite"/>
    </source>
</evidence>
<dbReference type="PIRSF" id="PIRSF010256">
    <property type="entry name" value="CoxE_vWa"/>
    <property type="match status" value="1"/>
</dbReference>
<evidence type="ECO:0000313" key="2">
    <source>
        <dbReference type="EMBL" id="NYJ75462.1"/>
    </source>
</evidence>
<dbReference type="PANTHER" id="PTHR39338:SF5">
    <property type="entry name" value="BLR6139 PROTEIN"/>
    <property type="match status" value="1"/>
</dbReference>
<dbReference type="EMBL" id="JACCFW010000001">
    <property type="protein sequence ID" value="NYJ75462.1"/>
    <property type="molecule type" value="Genomic_DNA"/>
</dbReference>
<dbReference type="RefSeq" id="WP_179482161.1">
    <property type="nucleotide sequence ID" value="NZ_JACCFW010000001.1"/>
</dbReference>
<gene>
    <name evidence="2" type="ORF">HNR15_002425</name>
</gene>
<feature type="region of interest" description="Disordered" evidence="1">
    <location>
        <begin position="148"/>
        <end position="176"/>
    </location>
</feature>
<reference evidence="2 3" key="1">
    <citation type="submission" date="2020-07" db="EMBL/GenBank/DDBJ databases">
        <title>Sequencing the genomes of 1000 actinobacteria strains.</title>
        <authorList>
            <person name="Klenk H.-P."/>
        </authorList>
    </citation>
    <scope>NUCLEOTIDE SEQUENCE [LARGE SCALE GENOMIC DNA]</scope>
    <source>
        <strain evidence="2 3">DSM 29531</strain>
    </source>
</reference>
<proteinExistence type="predicted"/>
<keyword evidence="3" id="KW-1185">Reference proteome</keyword>
<feature type="compositionally biased region" description="Low complexity" evidence="1">
    <location>
        <begin position="148"/>
        <end position="157"/>
    </location>
</feature>
<organism evidence="2 3">
    <name type="scientific">Allobranchiibius huperziae</name>
    <dbReference type="NCBI Taxonomy" id="1874116"/>
    <lineage>
        <taxon>Bacteria</taxon>
        <taxon>Bacillati</taxon>
        <taxon>Actinomycetota</taxon>
        <taxon>Actinomycetes</taxon>
        <taxon>Micrococcales</taxon>
        <taxon>Dermacoccaceae</taxon>
        <taxon>Allobranchiibius</taxon>
    </lineage>
</organism>
<dbReference type="InterPro" id="IPR008912">
    <property type="entry name" value="Uncharacterised_CoxE"/>
</dbReference>
<comment type="caution">
    <text evidence="2">The sequence shown here is derived from an EMBL/GenBank/DDBJ whole genome shotgun (WGS) entry which is preliminary data.</text>
</comment>